<dbReference type="PANTHER" id="PTHR14456:SF2">
    <property type="entry name" value="INOSITOL-PENTAKISPHOSPHATE 2-KINASE"/>
    <property type="match status" value="1"/>
</dbReference>
<dbReference type="EC" id="2.7.1.158" evidence="4 10"/>
<dbReference type="Gene3D" id="3.30.200.110">
    <property type="entry name" value="Inositol-pentakisphosphate 2-kinase, N-lobe"/>
    <property type="match status" value="1"/>
</dbReference>
<keyword evidence="12" id="KW-1185">Reference proteome</keyword>
<protein>
    <recommendedName>
        <fullName evidence="5 10">Inositol-pentakisphosphate 2-kinase</fullName>
        <ecNumber evidence="4 10">2.7.1.158</ecNumber>
    </recommendedName>
</protein>
<keyword evidence="9 10" id="KW-0067">ATP-binding</keyword>
<dbReference type="GeneID" id="90072261"/>
<keyword evidence="6 10" id="KW-0808">Transferase</keyword>
<gene>
    <name evidence="11" type="ORF">DASC09_016070</name>
</gene>
<proteinExistence type="inferred from homology"/>
<dbReference type="Pfam" id="PF06090">
    <property type="entry name" value="Ins_P5_2-kin"/>
    <property type="match status" value="2"/>
</dbReference>
<comment type="caution">
    <text evidence="11">The sequence shown here is derived from an EMBL/GenBank/DDBJ whole genome shotgun (WGS) entry which is preliminary data.</text>
</comment>
<comment type="function">
    <text evidence="10">Phosphorylates Ins(1,3,4,5,6)P5 at position 2 to form Ins(1,2,3,4,5,6)P6 (InsP6 or phytate).</text>
</comment>
<dbReference type="GO" id="GO:0035299">
    <property type="term" value="F:inositol-1,3,4,5,6-pentakisphosphate 2-kinase activity"/>
    <property type="evidence" value="ECO:0007669"/>
    <property type="project" value="UniProtKB-EC"/>
</dbReference>
<evidence type="ECO:0000256" key="3">
    <source>
        <dbReference type="ARBA" id="ARBA00008305"/>
    </source>
</evidence>
<comment type="function">
    <text evidence="2">Has kinase activity and phosphorylates inositol-1,3,4,5,6-pentakisphosphate (Ins(1,3,4,5,6)P5) to produce 1,2,3,4,5,6-hexakisphosphate (InsP6), also known as phytate.</text>
</comment>
<dbReference type="GO" id="GO:0005634">
    <property type="term" value="C:nucleus"/>
    <property type="evidence" value="ECO:0007669"/>
    <property type="project" value="TreeGrafter"/>
</dbReference>
<keyword evidence="7 10" id="KW-0547">Nucleotide-binding</keyword>
<accession>A0AAV5QI47</accession>
<evidence type="ECO:0000256" key="2">
    <source>
        <dbReference type="ARBA" id="ARBA00003979"/>
    </source>
</evidence>
<evidence type="ECO:0000256" key="6">
    <source>
        <dbReference type="ARBA" id="ARBA00022679"/>
    </source>
</evidence>
<evidence type="ECO:0000313" key="11">
    <source>
        <dbReference type="EMBL" id="GMM34282.1"/>
    </source>
</evidence>
<dbReference type="RefSeq" id="XP_064851282.1">
    <property type="nucleotide sequence ID" value="XM_064995210.1"/>
</dbReference>
<evidence type="ECO:0000256" key="7">
    <source>
        <dbReference type="ARBA" id="ARBA00022741"/>
    </source>
</evidence>
<dbReference type="AlphaFoldDB" id="A0AAV5QI47"/>
<keyword evidence="8 10" id="KW-0418">Kinase</keyword>
<evidence type="ECO:0000313" key="12">
    <source>
        <dbReference type="Proteomes" id="UP001360560"/>
    </source>
</evidence>
<dbReference type="Proteomes" id="UP001360560">
    <property type="component" value="Unassembled WGS sequence"/>
</dbReference>
<evidence type="ECO:0000256" key="8">
    <source>
        <dbReference type="ARBA" id="ARBA00022777"/>
    </source>
</evidence>
<dbReference type="InterPro" id="IPR009286">
    <property type="entry name" value="Ins_P5_2-kin"/>
</dbReference>
<comment type="catalytic activity">
    <reaction evidence="1 10">
        <text>1D-myo-inositol 1,3,4,5,6-pentakisphosphate + ATP = 1D-myo-inositol hexakisphosphate + ADP + H(+)</text>
        <dbReference type="Rhea" id="RHEA:20313"/>
        <dbReference type="ChEBI" id="CHEBI:15378"/>
        <dbReference type="ChEBI" id="CHEBI:30616"/>
        <dbReference type="ChEBI" id="CHEBI:57733"/>
        <dbReference type="ChEBI" id="CHEBI:58130"/>
        <dbReference type="ChEBI" id="CHEBI:456216"/>
        <dbReference type="EC" id="2.7.1.158"/>
    </reaction>
</comment>
<evidence type="ECO:0000256" key="10">
    <source>
        <dbReference type="RuleBase" id="RU364126"/>
    </source>
</evidence>
<dbReference type="InterPro" id="IPR043001">
    <property type="entry name" value="IP5_2-K_N_lobe"/>
</dbReference>
<dbReference type="GO" id="GO:0005524">
    <property type="term" value="F:ATP binding"/>
    <property type="evidence" value="ECO:0007669"/>
    <property type="project" value="UniProtKB-KW"/>
</dbReference>
<evidence type="ECO:0000256" key="4">
    <source>
        <dbReference type="ARBA" id="ARBA00012023"/>
    </source>
</evidence>
<organism evidence="11 12">
    <name type="scientific">Saccharomycopsis crataegensis</name>
    <dbReference type="NCBI Taxonomy" id="43959"/>
    <lineage>
        <taxon>Eukaryota</taxon>
        <taxon>Fungi</taxon>
        <taxon>Dikarya</taxon>
        <taxon>Ascomycota</taxon>
        <taxon>Saccharomycotina</taxon>
        <taxon>Saccharomycetes</taxon>
        <taxon>Saccharomycopsidaceae</taxon>
        <taxon>Saccharomycopsis</taxon>
    </lineage>
</organism>
<comment type="similarity">
    <text evidence="3">Belongs to the IPK1 type 1 family.</text>
</comment>
<dbReference type="PANTHER" id="PTHR14456">
    <property type="entry name" value="INOSITOL POLYPHOSPHATE KINASE 1"/>
    <property type="match status" value="1"/>
</dbReference>
<name>A0AAV5QI47_9ASCO</name>
<evidence type="ECO:0000256" key="5">
    <source>
        <dbReference type="ARBA" id="ARBA00014846"/>
    </source>
</evidence>
<evidence type="ECO:0000256" key="9">
    <source>
        <dbReference type="ARBA" id="ARBA00022840"/>
    </source>
</evidence>
<reference evidence="11 12" key="1">
    <citation type="journal article" date="2023" name="Elife">
        <title>Identification of key yeast species and microbe-microbe interactions impacting larval growth of Drosophila in the wild.</title>
        <authorList>
            <person name="Mure A."/>
            <person name="Sugiura Y."/>
            <person name="Maeda R."/>
            <person name="Honda K."/>
            <person name="Sakurai N."/>
            <person name="Takahashi Y."/>
            <person name="Watada M."/>
            <person name="Katoh T."/>
            <person name="Gotoh A."/>
            <person name="Gotoh Y."/>
            <person name="Taniguchi I."/>
            <person name="Nakamura K."/>
            <person name="Hayashi T."/>
            <person name="Katayama T."/>
            <person name="Uemura T."/>
            <person name="Hattori Y."/>
        </authorList>
    </citation>
    <scope>NUCLEOTIDE SEQUENCE [LARGE SCALE GENOMIC DNA]</scope>
    <source>
        <strain evidence="11 12">SC-9</strain>
    </source>
</reference>
<dbReference type="EMBL" id="BTFZ01000002">
    <property type="protein sequence ID" value="GMM34282.1"/>
    <property type="molecule type" value="Genomic_DNA"/>
</dbReference>
<sequence>MVGQLDASEWRYFAKGNANVLLQNKSDSRKLLRLRQYKPSDYQSTIDIYRYINSIIAVILKDFVVPMELLELSPTFSNGISNLLKTENRNCDIETQEKYGILMDNCLSGVIQTFSTGKFAKLHISNDSVTLELKPKWLDPTITTLYCRNCANEKHYEKSSSRNFCSSRLLSKDKSVVLGTVRDIFRSLQAKIDTSLYEKILFQYFVSASEDQNILQLLSVFQNQNDNRKLIKTLESEKDVTDDLLLGMALRDVTIFFKFIELDDKSSNSKHVRGNEFILGQNRLLIKVVDIDNKSAKKWKYWKDTECELLDSKEFDELDLSWGPGCVL</sequence>
<evidence type="ECO:0000256" key="1">
    <source>
        <dbReference type="ARBA" id="ARBA00001774"/>
    </source>
</evidence>
<comment type="domain">
    <text evidence="10">The EXKPK motif is conserved in inositol-pentakisphosphate 2-kinases of both family 1 and 2.</text>
</comment>
<dbReference type="GO" id="GO:0032958">
    <property type="term" value="P:inositol phosphate biosynthetic process"/>
    <property type="evidence" value="ECO:0007669"/>
    <property type="project" value="TreeGrafter"/>
</dbReference>